<dbReference type="Pfam" id="PF07727">
    <property type="entry name" value="RVT_2"/>
    <property type="match status" value="1"/>
</dbReference>
<proteinExistence type="predicted"/>
<evidence type="ECO:0000313" key="3">
    <source>
        <dbReference type="Proteomes" id="UP001189429"/>
    </source>
</evidence>
<protein>
    <recommendedName>
        <fullName evidence="1">Reverse transcriptase Ty1/copia-type domain-containing protein</fullName>
    </recommendedName>
</protein>
<dbReference type="EMBL" id="CAUYUJ010017760">
    <property type="protein sequence ID" value="CAK0877632.1"/>
    <property type="molecule type" value="Genomic_DNA"/>
</dbReference>
<evidence type="ECO:0000259" key="1">
    <source>
        <dbReference type="Pfam" id="PF07727"/>
    </source>
</evidence>
<organism evidence="2 3">
    <name type="scientific">Prorocentrum cordatum</name>
    <dbReference type="NCBI Taxonomy" id="2364126"/>
    <lineage>
        <taxon>Eukaryota</taxon>
        <taxon>Sar</taxon>
        <taxon>Alveolata</taxon>
        <taxon>Dinophyceae</taxon>
        <taxon>Prorocentrales</taxon>
        <taxon>Prorocentraceae</taxon>
        <taxon>Prorocentrum</taxon>
    </lineage>
</organism>
<sequence>MGDAAEIGALLEQLGLDSLDLQEVFNPGEFAKGAPKFNLKPGVAMDLRTGWDFRLEEQRKRARAEIEEGDPVFLIMSPACAPFSQLMELLKASGKRDEVKFQRLLAECKVFLGFCMELAAYQHSRGKWFLFEHPWTASSWKEECIKSIRELPGVIVVKGSQCVFGAKSYWPDGSEGLAAKPTGWMTNNREVAKQVGIVCDGSHEHVHLLARRAKAAERYPSGLVKAILKGIRNELKIGKGIHAFEVGQTAEEPEILDQATEEEMATFYDGISGAVLDPVGVKNARMDEMGYMSRLGVFERRKISEALQVTGTKPLPSGWVDTNKGDDQKPELRSRLVAKETRKLSTLGPEDAAATFAATPLLEGLRMILSMAMTGRHEVRVLTFIDISRAHLHSELQRPVYLKAPAEDLECKDDECWLLLKAMYGLRDAGSSFDLKAEDIMLRILKSKQGEFSHGDDFAALGGRKDSTAFTENLGEHLIAKVRGVLGPDPQSGDIDEIAVLNRIARWVRPNGNDVEKIDYEADPRHVEIILAQLGLQGREQASGWWLSIHGRQIGKLLKSIRTVTSQGGSIGLGLETLAKDMGVDLEIALKCDATAGKGIAERRGVGRARHLHTPLLWLQRAVQQKKLRVNKIAGLENISDIGTKHLDGPLIKKFLVAGLGGAPRQQPGPAPAAARPGVRREVRFWAVDLFLKLAAAPAGKPAGKPQGFLGARGAALGVPAALLGLLVCCQLGVQLQTGYQQSVVDAQLYDAAATDELPALLEEAEPERVRGDSVPEGPIIKSVSPCRRMNCARLLNQVQVDTSPSHADLCDAALDRMNTTVEEEAAAFHKELCSDPARKDYAACAGLVPMSVEEEEEAAALHKELCSDPARKDYAACAGLVPMSVEEEAAALHKELCSDPARKDYAACAGLVPMSVEEEAAALHKELCSDPARKDYAACAGLVPMSVGKKIVVLHKELCSDPARKGYAACAGLVPMSVGEKIVAFHKELCSDPARKDYAACAGLVPMSVEEEAAALHKELCSDPARKGYAACAGLVPMSVEEEASAFHKELCSDPARKEYTACLGLVPMSLQEMCADPRRWDYAQCAGLVPMSLQEEIQASLQEMCADPRRQDYAQCAGLVPMSLQEEIQASLKEMCADPQRRDYAQCTGV</sequence>
<keyword evidence="3" id="KW-1185">Reference proteome</keyword>
<feature type="domain" description="Reverse transcriptase Ty1/copia-type" evidence="1">
    <location>
        <begin position="311"/>
        <end position="441"/>
    </location>
</feature>
<comment type="caution">
    <text evidence="2">The sequence shown here is derived from an EMBL/GenBank/DDBJ whole genome shotgun (WGS) entry which is preliminary data.</text>
</comment>
<dbReference type="Proteomes" id="UP001189429">
    <property type="component" value="Unassembled WGS sequence"/>
</dbReference>
<accession>A0ABN9VZB4</accession>
<evidence type="ECO:0000313" key="2">
    <source>
        <dbReference type="EMBL" id="CAK0877632.1"/>
    </source>
</evidence>
<gene>
    <name evidence="2" type="ORF">PCOR1329_LOCUS61646</name>
</gene>
<name>A0ABN9VZB4_9DINO</name>
<reference evidence="2" key="1">
    <citation type="submission" date="2023-10" db="EMBL/GenBank/DDBJ databases">
        <authorList>
            <person name="Chen Y."/>
            <person name="Shah S."/>
            <person name="Dougan E. K."/>
            <person name="Thang M."/>
            <person name="Chan C."/>
        </authorList>
    </citation>
    <scope>NUCLEOTIDE SEQUENCE [LARGE SCALE GENOMIC DNA]</scope>
</reference>
<dbReference type="InterPro" id="IPR013103">
    <property type="entry name" value="RVT_2"/>
</dbReference>